<comment type="similarity">
    <text evidence="10">Belongs to the glycosyltransferase 14 family.</text>
</comment>
<dbReference type="GO" id="GO:0016020">
    <property type="term" value="C:membrane"/>
    <property type="evidence" value="ECO:0007669"/>
    <property type="project" value="UniProtKB-SubCell"/>
</dbReference>
<keyword evidence="13" id="KW-1185">Reference proteome</keyword>
<evidence type="ECO:0000256" key="1">
    <source>
        <dbReference type="ARBA" id="ARBA00004606"/>
    </source>
</evidence>
<evidence type="ECO:0000256" key="7">
    <source>
        <dbReference type="ARBA" id="ARBA00022989"/>
    </source>
</evidence>
<keyword evidence="4" id="KW-0808">Transferase</keyword>
<feature type="transmembrane region" description="Helical" evidence="11">
    <location>
        <begin position="7"/>
        <end position="29"/>
    </location>
</feature>
<keyword evidence="3" id="KW-0328">Glycosyltransferase</keyword>
<keyword evidence="8 11" id="KW-0472">Membrane</keyword>
<keyword evidence="6" id="KW-0735">Signal-anchor</keyword>
<organism evidence="12 13">
    <name type="scientific">Paralvinella palmiformis</name>
    <dbReference type="NCBI Taxonomy" id="53620"/>
    <lineage>
        <taxon>Eukaryota</taxon>
        <taxon>Metazoa</taxon>
        <taxon>Spiralia</taxon>
        <taxon>Lophotrochozoa</taxon>
        <taxon>Annelida</taxon>
        <taxon>Polychaeta</taxon>
        <taxon>Sedentaria</taxon>
        <taxon>Canalipalpata</taxon>
        <taxon>Terebellida</taxon>
        <taxon>Terebelliformia</taxon>
        <taxon>Alvinellidae</taxon>
        <taxon>Paralvinella</taxon>
    </lineage>
</organism>
<evidence type="ECO:0000256" key="2">
    <source>
        <dbReference type="ARBA" id="ARBA00004922"/>
    </source>
</evidence>
<dbReference type="AlphaFoldDB" id="A0AAD9K1Y4"/>
<dbReference type="InterPro" id="IPR003406">
    <property type="entry name" value="Glyco_trans_14"/>
</dbReference>
<keyword evidence="5 11" id="KW-0812">Transmembrane</keyword>
<reference evidence="12" key="1">
    <citation type="journal article" date="2023" name="Mol. Biol. Evol.">
        <title>Third-Generation Sequencing Reveals the Adaptive Role of the Epigenome in Three Deep-Sea Polychaetes.</title>
        <authorList>
            <person name="Perez M."/>
            <person name="Aroh O."/>
            <person name="Sun Y."/>
            <person name="Lan Y."/>
            <person name="Juniper S.K."/>
            <person name="Young C.R."/>
            <person name="Angers B."/>
            <person name="Qian P.Y."/>
        </authorList>
    </citation>
    <scope>NUCLEOTIDE SEQUENCE</scope>
    <source>
        <strain evidence="12">P08H-3</strain>
    </source>
</reference>
<evidence type="ECO:0008006" key="14">
    <source>
        <dbReference type="Google" id="ProtNLM"/>
    </source>
</evidence>
<dbReference type="Pfam" id="PF02485">
    <property type="entry name" value="Branch"/>
    <property type="match status" value="1"/>
</dbReference>
<comment type="caution">
    <text evidence="12">The sequence shown here is derived from an EMBL/GenBank/DDBJ whole genome shotgun (WGS) entry which is preliminary data.</text>
</comment>
<proteinExistence type="inferred from homology"/>
<comment type="pathway">
    <text evidence="2">Protein modification; protein glycosylation.</text>
</comment>
<evidence type="ECO:0000256" key="5">
    <source>
        <dbReference type="ARBA" id="ARBA00022692"/>
    </source>
</evidence>
<dbReference type="EMBL" id="JAODUP010000090">
    <property type="protein sequence ID" value="KAK2162875.1"/>
    <property type="molecule type" value="Genomic_DNA"/>
</dbReference>
<dbReference type="PANTHER" id="PTHR19297:SF181">
    <property type="entry name" value="PROTEIN XYLOSYLTRANSFERASE"/>
    <property type="match status" value="1"/>
</dbReference>
<protein>
    <recommendedName>
        <fullName evidence="14">Beta-1,3-galactosyl-O-glycosyl-glycoprotein beta-1,6-N-acetylglucosaminyltransferase</fullName>
    </recommendedName>
</protein>
<evidence type="ECO:0000256" key="3">
    <source>
        <dbReference type="ARBA" id="ARBA00022676"/>
    </source>
</evidence>
<evidence type="ECO:0000256" key="10">
    <source>
        <dbReference type="ARBA" id="ARBA00038150"/>
    </source>
</evidence>
<evidence type="ECO:0000313" key="13">
    <source>
        <dbReference type="Proteomes" id="UP001208570"/>
    </source>
</evidence>
<dbReference type="GO" id="GO:0008375">
    <property type="term" value="F:acetylglucosaminyltransferase activity"/>
    <property type="evidence" value="ECO:0007669"/>
    <property type="project" value="TreeGrafter"/>
</dbReference>
<evidence type="ECO:0000313" key="12">
    <source>
        <dbReference type="EMBL" id="KAK2162875.1"/>
    </source>
</evidence>
<evidence type="ECO:0000256" key="4">
    <source>
        <dbReference type="ARBA" id="ARBA00022679"/>
    </source>
</evidence>
<comment type="subcellular location">
    <subcellularLocation>
        <location evidence="1">Membrane</location>
        <topology evidence="1">Single-pass type II membrane protein</topology>
    </subcellularLocation>
</comment>
<evidence type="ECO:0000256" key="9">
    <source>
        <dbReference type="ARBA" id="ARBA00023180"/>
    </source>
</evidence>
<evidence type="ECO:0000256" key="6">
    <source>
        <dbReference type="ARBA" id="ARBA00022968"/>
    </source>
</evidence>
<dbReference type="PANTHER" id="PTHR19297">
    <property type="entry name" value="GLYCOSYLTRANSFERASE 14 FAMILY MEMBER"/>
    <property type="match status" value="1"/>
</dbReference>
<gene>
    <name evidence="12" type="ORF">LSH36_90g06023</name>
</gene>
<dbReference type="Proteomes" id="UP001208570">
    <property type="component" value="Unassembled WGS sequence"/>
</dbReference>
<sequence length="471" mass="54676">MRWMGRLFMFFLVVCVMTILQLLITITHISQNAHQVRYNGNDNNFTAFTGITIVPSASPINQLVRECDKEYDSLLGIPQYVLDTNCSDCKDFMCKSFLFKGTNQSLFVRAQAFMKKHPKVKLPDQDFVDLASNCTEFKKSRGYHLEPINAEEASYPIAFNILLHTDLEQVEKLLRAIYRPQNIYCIHVDAKSPKTLHDGVRAVVNCFENVFIASKLEHIVYAGFSRLQADINCMHDLVQSSVPWKYLLNLAGLSFPLVTNAELVKVAKIYNGMNDIEGITRHILRSRFENEWTEVNGKQMKKTGRKNPKPPHDMDIVRGSAYGMFSREFVEFILNDQKAQDFLQWSKKTYSPDEHYWATLHHTWYNPHLHTPGGYSGYPDSKPWLAVYAAWGGRDKCAGMLKRGVCIFGIGDLQQLLKHREMFANKFYLSYQPLALECMENWIEYKTRCPVPFDEDYYKNIPFIKSKWKFW</sequence>
<evidence type="ECO:0000256" key="11">
    <source>
        <dbReference type="SAM" id="Phobius"/>
    </source>
</evidence>
<keyword evidence="9" id="KW-0325">Glycoprotein</keyword>
<name>A0AAD9K1Y4_9ANNE</name>
<accession>A0AAD9K1Y4</accession>
<evidence type="ECO:0000256" key="8">
    <source>
        <dbReference type="ARBA" id="ARBA00023136"/>
    </source>
</evidence>
<keyword evidence="7 11" id="KW-1133">Transmembrane helix</keyword>